<sequence length="306" mass="35904">MYDTVKFRLNCLEKEIRYLLSKFDSQRDTNVHDKCRFYQLDNLGINIYNSFITIEGSLAKFYYGNNLHLLGREEIKQAIDLLSDILQLDINSAHVTRIDIAADFEMSHNTKEYFPFLGNYPRHKRDLCKGTTLYYKSASHTCTFYDKGKESQGKKGAESCLLRFESRWFKPSSSTQLDWKNITGETLSDPHFYQEIIQLWGEKYFDIEKRNIPISNPSIPINTPKKATEYLLNALLYLPSFLPSSTKFIEETKRFLIEQLDTQSRSRFNKMLSELNKNFSLNERSPLMEELDCKIRDRISLELGNL</sequence>
<evidence type="ECO:0000313" key="2">
    <source>
        <dbReference type="EMBL" id="RHC90334.1"/>
    </source>
</evidence>
<dbReference type="InterPro" id="IPR022686">
    <property type="entry name" value="G2P_N"/>
</dbReference>
<comment type="caution">
    <text evidence="2">The sequence shown here is derived from an EMBL/GenBank/DDBJ whole genome shotgun (WGS) entry which is preliminary data.</text>
</comment>
<organism evidence="2 3">
    <name type="scientific">Parabacteroides merdae</name>
    <dbReference type="NCBI Taxonomy" id="46503"/>
    <lineage>
        <taxon>Bacteria</taxon>
        <taxon>Pseudomonadati</taxon>
        <taxon>Bacteroidota</taxon>
        <taxon>Bacteroidia</taxon>
        <taxon>Bacteroidales</taxon>
        <taxon>Tannerellaceae</taxon>
        <taxon>Parabacteroides</taxon>
    </lineage>
</organism>
<dbReference type="Proteomes" id="UP000286260">
    <property type="component" value="Unassembled WGS sequence"/>
</dbReference>
<feature type="domain" description="Replication-associated protein G2P N-terminal" evidence="1">
    <location>
        <begin position="1"/>
        <end position="156"/>
    </location>
</feature>
<gene>
    <name evidence="2" type="ORF">DW828_02050</name>
</gene>
<dbReference type="RefSeq" id="WP_122131793.1">
    <property type="nucleotide sequence ID" value="NZ_JBPFKC010000037.1"/>
</dbReference>
<dbReference type="AlphaFoldDB" id="A0A3R6DCV4"/>
<dbReference type="EMBL" id="QSII01000001">
    <property type="protein sequence ID" value="RHC90334.1"/>
    <property type="molecule type" value="Genomic_DNA"/>
</dbReference>
<evidence type="ECO:0000259" key="1">
    <source>
        <dbReference type="Pfam" id="PF05144"/>
    </source>
</evidence>
<name>A0A3R6DCV4_9BACT</name>
<proteinExistence type="predicted"/>
<evidence type="ECO:0000313" key="3">
    <source>
        <dbReference type="Proteomes" id="UP000286260"/>
    </source>
</evidence>
<reference evidence="2 3" key="1">
    <citation type="submission" date="2018-08" db="EMBL/GenBank/DDBJ databases">
        <title>A genome reference for cultivated species of the human gut microbiota.</title>
        <authorList>
            <person name="Zou Y."/>
            <person name="Xue W."/>
            <person name="Luo G."/>
        </authorList>
    </citation>
    <scope>NUCLEOTIDE SEQUENCE [LARGE SCALE GENOMIC DNA]</scope>
    <source>
        <strain evidence="2 3">AM34-17</strain>
    </source>
</reference>
<dbReference type="GO" id="GO:0006260">
    <property type="term" value="P:DNA replication"/>
    <property type="evidence" value="ECO:0007669"/>
    <property type="project" value="InterPro"/>
</dbReference>
<accession>A0A3R6DCV4</accession>
<protein>
    <recommendedName>
        <fullName evidence="1">Replication-associated protein G2P N-terminal domain-containing protein</fullName>
    </recommendedName>
</protein>
<dbReference type="Pfam" id="PF05144">
    <property type="entry name" value="Phage_CRI"/>
    <property type="match status" value="1"/>
</dbReference>